<evidence type="ECO:0000313" key="2">
    <source>
        <dbReference type="Proteomes" id="UP000324595"/>
    </source>
</evidence>
<evidence type="ECO:0000313" key="1">
    <source>
        <dbReference type="EMBL" id="TYP93886.1"/>
    </source>
</evidence>
<keyword evidence="2" id="KW-1185">Reference proteome</keyword>
<protein>
    <submittedName>
        <fullName evidence="1">Uncharacterized protein</fullName>
    </submittedName>
</protein>
<reference evidence="1 2" key="1">
    <citation type="submission" date="2019-07" db="EMBL/GenBank/DDBJ databases">
        <title>Genomic Encyclopedia of Archaeal and Bacterial Type Strains, Phase II (KMG-II): from individual species to whole genera.</title>
        <authorList>
            <person name="Goeker M."/>
        </authorList>
    </citation>
    <scope>NUCLEOTIDE SEQUENCE [LARGE SCALE GENOMIC DNA]</scope>
    <source>
        <strain evidence="1 2">DSM 21935</strain>
    </source>
</reference>
<accession>A0A5D3YLT1</accession>
<dbReference type="AlphaFoldDB" id="A0A5D3YLT1"/>
<proteinExistence type="predicted"/>
<sequence length="41" mass="4436">MAWEDPPFGAIEYLFGLSEDDNIASNTSSSTINTLPSAIFL</sequence>
<dbReference type="EMBL" id="VNHY01000002">
    <property type="protein sequence ID" value="TYP93886.1"/>
    <property type="molecule type" value="Genomic_DNA"/>
</dbReference>
<gene>
    <name evidence="1" type="ORF">LX73_1602</name>
</gene>
<dbReference type="Proteomes" id="UP000324595">
    <property type="component" value="Unassembled WGS sequence"/>
</dbReference>
<comment type="caution">
    <text evidence="1">The sequence shown here is derived from an EMBL/GenBank/DDBJ whole genome shotgun (WGS) entry which is preliminary data.</text>
</comment>
<organism evidence="1 2">
    <name type="scientific">Fodinibius salinus</name>
    <dbReference type="NCBI Taxonomy" id="860790"/>
    <lineage>
        <taxon>Bacteria</taxon>
        <taxon>Pseudomonadati</taxon>
        <taxon>Balneolota</taxon>
        <taxon>Balneolia</taxon>
        <taxon>Balneolales</taxon>
        <taxon>Balneolaceae</taxon>
        <taxon>Fodinibius</taxon>
    </lineage>
</organism>
<name>A0A5D3YLT1_9BACT</name>